<proteinExistence type="predicted"/>
<evidence type="ECO:0000313" key="1">
    <source>
        <dbReference type="EMBL" id="AXJ13660.1"/>
    </source>
</evidence>
<dbReference type="RefSeq" id="WP_115130684.1">
    <property type="nucleotide sequence ID" value="NZ_CP022601.1"/>
</dbReference>
<dbReference type="Proteomes" id="UP000255411">
    <property type="component" value="Chromosome"/>
</dbReference>
<evidence type="ECO:0000313" key="2">
    <source>
        <dbReference type="Proteomes" id="UP000255411"/>
    </source>
</evidence>
<sequence length="265" mass="30782">MYTPTNKTYVDIMTKVEKATEKWVADKLAAADSNEDPKTVVTEEDKQAQRERIFMEKYGDALFEFKVKSFQKELDELKIKARGHVDKFNDFVKDLEADERYTERGKADLYRAERKKVEKILIEIGDTQHELWVKIQELEVDSAQTAWQKLQNEMTPDSISPSEFHYIDMILSRNNSDEMREKLAKQFHYHIAVLDLLNSEKGVTPIHHPLERLKNKAVSHVKLFHVELPGTMTSGYLSDLLRNLNGKVFLEGDSELNNQRANPLV</sequence>
<protein>
    <submittedName>
        <fullName evidence="1">Uncharacterized protein</fullName>
    </submittedName>
</protein>
<organism evidence="1 2">
    <name type="scientific">Streptococcus pluranimalium</name>
    <dbReference type="NCBI Taxonomy" id="82348"/>
    <lineage>
        <taxon>Bacteria</taxon>
        <taxon>Bacillati</taxon>
        <taxon>Bacillota</taxon>
        <taxon>Bacilli</taxon>
        <taxon>Lactobacillales</taxon>
        <taxon>Streptococcaceae</taxon>
        <taxon>Streptococcus</taxon>
    </lineage>
</organism>
<dbReference type="EMBL" id="CP022601">
    <property type="protein sequence ID" value="AXJ13660.1"/>
    <property type="molecule type" value="Genomic_DNA"/>
</dbReference>
<reference evidence="1 2" key="1">
    <citation type="submission" date="2017-07" db="EMBL/GenBank/DDBJ databases">
        <title>Streptococcus pluranimalium as cause of bovine abortion.</title>
        <authorList>
            <person name="Rodriguez Campos S."/>
            <person name="Gobeli Brawand S."/>
            <person name="Brodard I."/>
            <person name="Rychener L."/>
            <person name="Perreten V."/>
        </authorList>
    </citation>
    <scope>NUCLEOTIDE SEQUENCE [LARGE SCALE GENOMIC DNA]</scope>
    <source>
        <strain evidence="1 2">14A0014</strain>
    </source>
</reference>
<name>A0A345VLQ8_9STRE</name>
<gene>
    <name evidence="1" type="ORF">Sp14A_17530</name>
</gene>
<dbReference type="AlphaFoldDB" id="A0A345VLQ8"/>
<accession>A0A345VLQ8</accession>